<evidence type="ECO:0000313" key="2">
    <source>
        <dbReference type="EMBL" id="KAK4327100.1"/>
    </source>
</evidence>
<organism evidence="1 3">
    <name type="scientific">Petrolisthes manimaculis</name>
    <dbReference type="NCBI Taxonomy" id="1843537"/>
    <lineage>
        <taxon>Eukaryota</taxon>
        <taxon>Metazoa</taxon>
        <taxon>Ecdysozoa</taxon>
        <taxon>Arthropoda</taxon>
        <taxon>Crustacea</taxon>
        <taxon>Multicrustacea</taxon>
        <taxon>Malacostraca</taxon>
        <taxon>Eumalacostraca</taxon>
        <taxon>Eucarida</taxon>
        <taxon>Decapoda</taxon>
        <taxon>Pleocyemata</taxon>
        <taxon>Anomura</taxon>
        <taxon>Galatheoidea</taxon>
        <taxon>Porcellanidae</taxon>
        <taxon>Petrolisthes</taxon>
    </lineage>
</organism>
<evidence type="ECO:0000313" key="1">
    <source>
        <dbReference type="EMBL" id="KAK4307270.1"/>
    </source>
</evidence>
<gene>
    <name evidence="2" type="ORF">Pmani_002412</name>
    <name evidence="1" type="ORF">Pmani_020932</name>
</gene>
<dbReference type="EMBL" id="JAWZYT010002017">
    <property type="protein sequence ID" value="KAK4307270.1"/>
    <property type="molecule type" value="Genomic_DNA"/>
</dbReference>
<sequence>MCKQLWMKAGTHEKPKFIPVNEVIHRIGLDISALKLLLPFHAQTGSDTTSFLPGHSKKTALKVFFEHKELLGELGKEPLTEDTIGNVEQFVCRIYNVPEVTSVDKARVTLFKKALRPELLPQTRDALTYHIKRP</sequence>
<accession>A0AAE1PHC3</accession>
<name>A0AAE1PHC3_9EUCA</name>
<comment type="caution">
    <text evidence="1">The sequence shown here is derived from an EMBL/GenBank/DDBJ whole genome shotgun (WGS) entry which is preliminary data.</text>
</comment>
<evidence type="ECO:0000313" key="3">
    <source>
        <dbReference type="Proteomes" id="UP001292094"/>
    </source>
</evidence>
<dbReference type="Proteomes" id="UP001292094">
    <property type="component" value="Unassembled WGS sequence"/>
</dbReference>
<proteinExistence type="predicted"/>
<protein>
    <submittedName>
        <fullName evidence="1">Uncharacterized protein</fullName>
    </submittedName>
</protein>
<keyword evidence="3" id="KW-1185">Reference proteome</keyword>
<dbReference type="EMBL" id="JAWZYT010000173">
    <property type="protein sequence ID" value="KAK4327100.1"/>
    <property type="molecule type" value="Genomic_DNA"/>
</dbReference>
<reference evidence="1" key="1">
    <citation type="submission" date="2023-11" db="EMBL/GenBank/DDBJ databases">
        <title>Genome assemblies of two species of porcelain crab, Petrolisthes cinctipes and Petrolisthes manimaculis (Anomura: Porcellanidae).</title>
        <authorList>
            <person name="Angst P."/>
        </authorList>
    </citation>
    <scope>NUCLEOTIDE SEQUENCE</scope>
    <source>
        <strain evidence="1">PB745_02</strain>
        <tissue evidence="1">Gill</tissue>
    </source>
</reference>
<dbReference type="AlphaFoldDB" id="A0AAE1PHC3"/>